<evidence type="ECO:0000313" key="3">
    <source>
        <dbReference type="EMBL" id="KAF2396136.1"/>
    </source>
</evidence>
<dbReference type="PANTHER" id="PTHR39610">
    <property type="entry name" value="BZIP DOMAIN-CONTAINING PROTEIN-RELATED"/>
    <property type="match status" value="1"/>
</dbReference>
<sequence>MSSETPVLSPTSTAPTPPTGQSLPHRPPTLPSSTNASRRASQINPMAPPPLPFSSPTGMPLTPTNSIPFPALTPTHTMETGMPSRHPRQMTPAELHLELEKEQEAMVNRLTRELTALRAHSASVASTASSTSTAPVPNVLGTGEGAGAGETRRARSSSAASQGIMPPMAGYGSVPSGRMGSGAGGAVQGTSRYEEVMMHKAEMEEARRENERLRKRVRELEALVKEKKGVSSPDCDGGKVKEG</sequence>
<reference evidence="3" key="1">
    <citation type="journal article" date="2020" name="Stud. Mycol.">
        <title>101 Dothideomycetes genomes: a test case for predicting lifestyles and emergence of pathogens.</title>
        <authorList>
            <person name="Haridas S."/>
            <person name="Albert R."/>
            <person name="Binder M."/>
            <person name="Bloem J."/>
            <person name="Labutti K."/>
            <person name="Salamov A."/>
            <person name="Andreopoulos B."/>
            <person name="Baker S."/>
            <person name="Barry K."/>
            <person name="Bills G."/>
            <person name="Bluhm B."/>
            <person name="Cannon C."/>
            <person name="Castanera R."/>
            <person name="Culley D."/>
            <person name="Daum C."/>
            <person name="Ezra D."/>
            <person name="Gonzalez J."/>
            <person name="Henrissat B."/>
            <person name="Kuo A."/>
            <person name="Liang C."/>
            <person name="Lipzen A."/>
            <person name="Lutzoni F."/>
            <person name="Magnuson J."/>
            <person name="Mondo S."/>
            <person name="Nolan M."/>
            <person name="Ohm R."/>
            <person name="Pangilinan J."/>
            <person name="Park H.-J."/>
            <person name="Ramirez L."/>
            <person name="Alfaro M."/>
            <person name="Sun H."/>
            <person name="Tritt A."/>
            <person name="Yoshinaga Y."/>
            <person name="Zwiers L.-H."/>
            <person name="Turgeon B."/>
            <person name="Goodwin S."/>
            <person name="Spatafora J."/>
            <person name="Crous P."/>
            <person name="Grigoriev I."/>
        </authorList>
    </citation>
    <scope>NUCLEOTIDE SEQUENCE</scope>
    <source>
        <strain evidence="3">CBS 262.69</strain>
    </source>
</reference>
<dbReference type="OrthoDB" id="5401654at2759"/>
<gene>
    <name evidence="3" type="ORF">EJ06DRAFT_534275</name>
</gene>
<dbReference type="PANTHER" id="PTHR39610:SF1">
    <property type="match status" value="1"/>
</dbReference>
<dbReference type="AlphaFoldDB" id="A0A6G1HJV0"/>
<evidence type="ECO:0000256" key="2">
    <source>
        <dbReference type="SAM" id="MobiDB-lite"/>
    </source>
</evidence>
<accession>A0A6G1HJV0</accession>
<feature type="compositionally biased region" description="Low complexity" evidence="2">
    <location>
        <begin position="1"/>
        <end position="14"/>
    </location>
</feature>
<name>A0A6G1HJV0_9PEZI</name>
<feature type="region of interest" description="Disordered" evidence="2">
    <location>
        <begin position="1"/>
        <end position="66"/>
    </location>
</feature>
<evidence type="ECO:0000256" key="1">
    <source>
        <dbReference type="SAM" id="Coils"/>
    </source>
</evidence>
<keyword evidence="4" id="KW-1185">Reference proteome</keyword>
<protein>
    <recommendedName>
        <fullName evidence="5">BZIP domain-containing protein</fullName>
    </recommendedName>
</protein>
<dbReference type="Proteomes" id="UP000799640">
    <property type="component" value="Unassembled WGS sequence"/>
</dbReference>
<evidence type="ECO:0000313" key="4">
    <source>
        <dbReference type="Proteomes" id="UP000799640"/>
    </source>
</evidence>
<proteinExistence type="predicted"/>
<feature type="compositionally biased region" description="Polar residues" evidence="2">
    <location>
        <begin position="31"/>
        <end position="44"/>
    </location>
</feature>
<feature type="compositionally biased region" description="Low complexity" evidence="2">
    <location>
        <begin position="122"/>
        <end position="134"/>
    </location>
</feature>
<dbReference type="EMBL" id="ML996708">
    <property type="protein sequence ID" value="KAF2396136.1"/>
    <property type="molecule type" value="Genomic_DNA"/>
</dbReference>
<feature type="coiled-coil region" evidence="1">
    <location>
        <begin position="196"/>
        <end position="230"/>
    </location>
</feature>
<evidence type="ECO:0008006" key="5">
    <source>
        <dbReference type="Google" id="ProtNLM"/>
    </source>
</evidence>
<organism evidence="3 4">
    <name type="scientific">Trichodelitschia bisporula</name>
    <dbReference type="NCBI Taxonomy" id="703511"/>
    <lineage>
        <taxon>Eukaryota</taxon>
        <taxon>Fungi</taxon>
        <taxon>Dikarya</taxon>
        <taxon>Ascomycota</taxon>
        <taxon>Pezizomycotina</taxon>
        <taxon>Dothideomycetes</taxon>
        <taxon>Dothideomycetes incertae sedis</taxon>
        <taxon>Phaeotrichales</taxon>
        <taxon>Phaeotrichaceae</taxon>
        <taxon>Trichodelitschia</taxon>
    </lineage>
</organism>
<feature type="region of interest" description="Disordered" evidence="2">
    <location>
        <begin position="122"/>
        <end position="187"/>
    </location>
</feature>
<keyword evidence="1" id="KW-0175">Coiled coil</keyword>